<organism evidence="2 3">
    <name type="scientific">Streptomyces sodiiphilus</name>
    <dbReference type="NCBI Taxonomy" id="226217"/>
    <lineage>
        <taxon>Bacteria</taxon>
        <taxon>Bacillati</taxon>
        <taxon>Actinomycetota</taxon>
        <taxon>Actinomycetes</taxon>
        <taxon>Kitasatosporales</taxon>
        <taxon>Streptomycetaceae</taxon>
        <taxon>Streptomyces</taxon>
    </lineage>
</organism>
<keyword evidence="3" id="KW-1185">Reference proteome</keyword>
<proteinExistence type="predicted"/>
<dbReference type="PANTHER" id="PTHR43031">
    <property type="entry name" value="FAD-DEPENDENT OXIDOREDUCTASE"/>
    <property type="match status" value="1"/>
</dbReference>
<dbReference type="CDD" id="cd00158">
    <property type="entry name" value="RHOD"/>
    <property type="match status" value="1"/>
</dbReference>
<evidence type="ECO:0000313" key="3">
    <source>
        <dbReference type="Proteomes" id="UP001501303"/>
    </source>
</evidence>
<dbReference type="SMART" id="SM00450">
    <property type="entry name" value="RHOD"/>
    <property type="match status" value="1"/>
</dbReference>
<dbReference type="PANTHER" id="PTHR43031:SF1">
    <property type="entry name" value="PYRIDINE NUCLEOTIDE-DISULPHIDE OXIDOREDUCTASE"/>
    <property type="match status" value="1"/>
</dbReference>
<dbReference type="Pfam" id="PF00581">
    <property type="entry name" value="Rhodanese"/>
    <property type="match status" value="1"/>
</dbReference>
<gene>
    <name evidence="2" type="ORF">GCM10009716_45050</name>
</gene>
<evidence type="ECO:0000313" key="2">
    <source>
        <dbReference type="EMBL" id="GAA1932873.1"/>
    </source>
</evidence>
<name>A0ABN2PV88_9ACTN</name>
<protein>
    <recommendedName>
        <fullName evidence="1">Rhodanese domain-containing protein</fullName>
    </recommendedName>
</protein>
<dbReference type="Proteomes" id="UP001501303">
    <property type="component" value="Unassembled WGS sequence"/>
</dbReference>
<dbReference type="EMBL" id="BAAAMJ010000070">
    <property type="protein sequence ID" value="GAA1932873.1"/>
    <property type="molecule type" value="Genomic_DNA"/>
</dbReference>
<sequence length="120" mass="12590">MLTFLRRRRSRVAPAEAARRTEAGEAVLLDVREAHEWRAGHAPAAVHLPLSRLSTGAALPKKAQGRPVVAVCRSGARSRQAARLLAGRGVAVTDVAGGMSAWSRAGLPVVDGRGRPGTVV</sequence>
<dbReference type="InterPro" id="IPR036873">
    <property type="entry name" value="Rhodanese-like_dom_sf"/>
</dbReference>
<dbReference type="InterPro" id="IPR050229">
    <property type="entry name" value="GlpE_sulfurtransferase"/>
</dbReference>
<dbReference type="SUPFAM" id="SSF52821">
    <property type="entry name" value="Rhodanese/Cell cycle control phosphatase"/>
    <property type="match status" value="1"/>
</dbReference>
<dbReference type="PROSITE" id="PS50206">
    <property type="entry name" value="RHODANESE_3"/>
    <property type="match status" value="1"/>
</dbReference>
<feature type="domain" description="Rhodanese" evidence="1">
    <location>
        <begin position="22"/>
        <end position="111"/>
    </location>
</feature>
<dbReference type="InterPro" id="IPR001763">
    <property type="entry name" value="Rhodanese-like_dom"/>
</dbReference>
<accession>A0ABN2PV88</accession>
<dbReference type="Gene3D" id="3.40.250.10">
    <property type="entry name" value="Rhodanese-like domain"/>
    <property type="match status" value="1"/>
</dbReference>
<reference evidence="2 3" key="1">
    <citation type="journal article" date="2019" name="Int. J. Syst. Evol. Microbiol.">
        <title>The Global Catalogue of Microorganisms (GCM) 10K type strain sequencing project: providing services to taxonomists for standard genome sequencing and annotation.</title>
        <authorList>
            <consortium name="The Broad Institute Genomics Platform"/>
            <consortium name="The Broad Institute Genome Sequencing Center for Infectious Disease"/>
            <person name="Wu L."/>
            <person name="Ma J."/>
        </authorList>
    </citation>
    <scope>NUCLEOTIDE SEQUENCE [LARGE SCALE GENOMIC DNA]</scope>
    <source>
        <strain evidence="2 3">JCM 13581</strain>
    </source>
</reference>
<evidence type="ECO:0000259" key="1">
    <source>
        <dbReference type="PROSITE" id="PS50206"/>
    </source>
</evidence>
<comment type="caution">
    <text evidence="2">The sequence shown here is derived from an EMBL/GenBank/DDBJ whole genome shotgun (WGS) entry which is preliminary data.</text>
</comment>